<dbReference type="InterPro" id="IPR036291">
    <property type="entry name" value="NAD(P)-bd_dom_sf"/>
</dbReference>
<dbReference type="InParanoid" id="A0A1S0UJ19"/>
<dbReference type="PANTHER" id="PTHR43313">
    <property type="entry name" value="SHORT-CHAIN DEHYDROGENASE/REDUCTASE FAMILY 9C"/>
    <property type="match status" value="1"/>
</dbReference>
<dbReference type="GeneID" id="31251630"/>
<name>A0A1S0UJ19_LOALO</name>
<accession>A0A1S0UJ19</accession>
<dbReference type="InterPro" id="IPR002347">
    <property type="entry name" value="SDR_fam"/>
</dbReference>
<dbReference type="RefSeq" id="XP_020306430.1">
    <property type="nucleotide sequence ID" value="XM_020449975.1"/>
</dbReference>
<dbReference type="Pfam" id="PF00106">
    <property type="entry name" value="adh_short"/>
    <property type="match status" value="1"/>
</dbReference>
<organism evidence="2">
    <name type="scientific">Loa loa</name>
    <name type="common">Eye worm</name>
    <name type="synonym">Filaria loa</name>
    <dbReference type="NCBI Taxonomy" id="7209"/>
    <lineage>
        <taxon>Eukaryota</taxon>
        <taxon>Metazoa</taxon>
        <taxon>Ecdysozoa</taxon>
        <taxon>Nematoda</taxon>
        <taxon>Chromadorea</taxon>
        <taxon>Rhabditida</taxon>
        <taxon>Spirurina</taxon>
        <taxon>Spiruromorpha</taxon>
        <taxon>Filarioidea</taxon>
        <taxon>Onchocercidae</taxon>
        <taxon>Loa</taxon>
    </lineage>
</organism>
<reference evidence="2" key="1">
    <citation type="submission" date="2012-04" db="EMBL/GenBank/DDBJ databases">
        <title>The Genome Sequence of Loa loa.</title>
        <authorList>
            <consortium name="The Broad Institute Genome Sequencing Platform"/>
            <consortium name="Broad Institute Genome Sequencing Center for Infectious Disease"/>
            <person name="Nutman T.B."/>
            <person name="Fink D.L."/>
            <person name="Russ C."/>
            <person name="Young S."/>
            <person name="Zeng Q."/>
            <person name="Gargeya S."/>
            <person name="Alvarado L."/>
            <person name="Berlin A."/>
            <person name="Chapman S.B."/>
            <person name="Chen Z."/>
            <person name="Freedman E."/>
            <person name="Gellesch M."/>
            <person name="Goldberg J."/>
            <person name="Griggs A."/>
            <person name="Gujja S."/>
            <person name="Heilman E.R."/>
            <person name="Heiman D."/>
            <person name="Howarth C."/>
            <person name="Mehta T."/>
            <person name="Neiman D."/>
            <person name="Pearson M."/>
            <person name="Roberts A."/>
            <person name="Saif S."/>
            <person name="Shea T."/>
            <person name="Shenoy N."/>
            <person name="Sisk P."/>
            <person name="Stolte C."/>
            <person name="Sykes S."/>
            <person name="White J."/>
            <person name="Yandava C."/>
            <person name="Haas B."/>
            <person name="Henn M.R."/>
            <person name="Nusbaum C."/>
            <person name="Birren B."/>
        </authorList>
    </citation>
    <scope>NUCLEOTIDE SEQUENCE [LARGE SCALE GENOMIC DNA]</scope>
</reference>
<dbReference type="SUPFAM" id="SSF51735">
    <property type="entry name" value="NAD(P)-binding Rossmann-fold domains"/>
    <property type="match status" value="1"/>
</dbReference>
<dbReference type="GO" id="GO:0016491">
    <property type="term" value="F:oxidoreductase activity"/>
    <property type="evidence" value="ECO:0007669"/>
    <property type="project" value="UniProtKB-KW"/>
</dbReference>
<dbReference type="PROSITE" id="PS00061">
    <property type="entry name" value="ADH_SHORT"/>
    <property type="match status" value="1"/>
</dbReference>
<dbReference type="EMBL" id="JH712125">
    <property type="protein sequence ID" value="EJD75575.1"/>
    <property type="molecule type" value="Genomic_DNA"/>
</dbReference>
<evidence type="ECO:0008006" key="3">
    <source>
        <dbReference type="Google" id="ProtNLM"/>
    </source>
</evidence>
<dbReference type="PANTHER" id="PTHR43313:SF1">
    <property type="entry name" value="3BETA-HYDROXYSTEROID DEHYDROGENASE DHS-16"/>
    <property type="match status" value="1"/>
</dbReference>
<sequence>MFLFTILFIILPLLLYAIYELLGRKLTSGEIDRKAVLITGCGSGFGRDLVKRCLQNGLIVFAGCRRATSVNELEESNSSINQGRLYAFQMDVTDDESVRKSRRIVDNVLREKNLVFHALINNAGVRGNIFYDDFLTLDDYREVWDVNTCGVIRVTQTFRDLIKKSRGRIVICSSAITLFPTAGNGPYSCSKFAVQAYSMVIRHELQPYGVNVIEIIPGSFESGMQSSERLIKMLNKVWYRAPQKLRDEYGYNYNDKAKEFTKELQQNIVEKDSTWVIDSYYEAIVAKRPKLLYRIGWDVLITFYPYSFLPLRLQLYVMKFLMHLNGAPSPAITSKNIRSESPKILDN</sequence>
<dbReference type="GO" id="GO:0008202">
    <property type="term" value="P:steroid metabolic process"/>
    <property type="evidence" value="ECO:0007669"/>
    <property type="project" value="TreeGrafter"/>
</dbReference>
<dbReference type="CTD" id="31251630"/>
<dbReference type="OMA" id="DEMKTEY"/>
<dbReference type="InterPro" id="IPR020904">
    <property type="entry name" value="Sc_DH/Rdtase_CS"/>
</dbReference>
<protein>
    <recommendedName>
        <fullName evidence="3">Oxidoreductase</fullName>
    </recommendedName>
</protein>
<keyword evidence="1" id="KW-0560">Oxidoreductase</keyword>
<dbReference type="KEGG" id="loa:LOAG_17317"/>
<dbReference type="OrthoDB" id="2102561at2759"/>
<dbReference type="Gene3D" id="3.40.50.720">
    <property type="entry name" value="NAD(P)-binding Rossmann-like Domain"/>
    <property type="match status" value="1"/>
</dbReference>
<proteinExistence type="predicted"/>
<evidence type="ECO:0000313" key="2">
    <source>
        <dbReference type="EMBL" id="EJD75575.1"/>
    </source>
</evidence>
<dbReference type="AlphaFoldDB" id="A0A1S0UJ19"/>
<evidence type="ECO:0000256" key="1">
    <source>
        <dbReference type="ARBA" id="ARBA00023002"/>
    </source>
</evidence>
<gene>
    <name evidence="2" type="ORF">LOAG_17317</name>
</gene>
<dbReference type="PRINTS" id="PR00081">
    <property type="entry name" value="GDHRDH"/>
</dbReference>